<proteinExistence type="predicted"/>
<organism evidence="1 2">
    <name type="scientific">Dermatophagoides farinae</name>
    <name type="common">American house dust mite</name>
    <dbReference type="NCBI Taxonomy" id="6954"/>
    <lineage>
        <taxon>Eukaryota</taxon>
        <taxon>Metazoa</taxon>
        <taxon>Ecdysozoa</taxon>
        <taxon>Arthropoda</taxon>
        <taxon>Chelicerata</taxon>
        <taxon>Arachnida</taxon>
        <taxon>Acari</taxon>
        <taxon>Acariformes</taxon>
        <taxon>Sarcoptiformes</taxon>
        <taxon>Astigmata</taxon>
        <taxon>Psoroptidia</taxon>
        <taxon>Analgoidea</taxon>
        <taxon>Pyroglyphidae</taxon>
        <taxon>Dermatophagoidinae</taxon>
        <taxon>Dermatophagoides</taxon>
    </lineage>
</organism>
<dbReference type="EMBL" id="ASGP02000006">
    <property type="protein sequence ID" value="KAH9501427.1"/>
    <property type="molecule type" value="Genomic_DNA"/>
</dbReference>
<sequence length="75" mass="8842">MIEDLLICEITATMCDENNVCCSSNELFRSPRIYVEFCSELNIQLVVNSCKYLGIEYTRDRLLKTIFLNQYDYLN</sequence>
<protein>
    <submittedName>
        <fullName evidence="1">Uncharacterized protein</fullName>
    </submittedName>
</protein>
<evidence type="ECO:0000313" key="2">
    <source>
        <dbReference type="Proteomes" id="UP000790347"/>
    </source>
</evidence>
<accession>A0A922HT67</accession>
<evidence type="ECO:0000313" key="1">
    <source>
        <dbReference type="EMBL" id="KAH9501427.1"/>
    </source>
</evidence>
<reference evidence="1" key="1">
    <citation type="submission" date="2013-05" db="EMBL/GenBank/DDBJ databases">
        <authorList>
            <person name="Yim A.K.Y."/>
            <person name="Chan T.F."/>
            <person name="Ji K.M."/>
            <person name="Liu X.Y."/>
            <person name="Zhou J.W."/>
            <person name="Li R.Q."/>
            <person name="Yang K.Y."/>
            <person name="Li J."/>
            <person name="Li M."/>
            <person name="Law P.T.W."/>
            <person name="Wu Y.L."/>
            <person name="Cai Z.L."/>
            <person name="Qin H."/>
            <person name="Bao Y."/>
            <person name="Leung R.K.K."/>
            <person name="Ng P.K.S."/>
            <person name="Zou J."/>
            <person name="Zhong X.J."/>
            <person name="Ran P.X."/>
            <person name="Zhong N.S."/>
            <person name="Liu Z.G."/>
            <person name="Tsui S.K.W."/>
        </authorList>
    </citation>
    <scope>NUCLEOTIDE SEQUENCE</scope>
    <source>
        <strain evidence="1">Derf</strain>
        <tissue evidence="1">Whole organism</tissue>
    </source>
</reference>
<dbReference type="AlphaFoldDB" id="A0A922HT67"/>
<comment type="caution">
    <text evidence="1">The sequence shown here is derived from an EMBL/GenBank/DDBJ whole genome shotgun (WGS) entry which is preliminary data.</text>
</comment>
<keyword evidence="2" id="KW-1185">Reference proteome</keyword>
<gene>
    <name evidence="1" type="ORF">DERF_012275</name>
</gene>
<reference evidence="1" key="2">
    <citation type="journal article" date="2022" name="Res Sq">
        <title>Comparative Genomics Reveals Insights into the Divergent Evolution of Astigmatic Mites and Household Pest Adaptations.</title>
        <authorList>
            <person name="Xiong Q."/>
            <person name="Wan A.T.-Y."/>
            <person name="Liu X.-Y."/>
            <person name="Fung C.S.-H."/>
            <person name="Xiao X."/>
            <person name="Malainual N."/>
            <person name="Hou J."/>
            <person name="Wang L."/>
            <person name="Wang M."/>
            <person name="Yang K."/>
            <person name="Cui Y."/>
            <person name="Leung E."/>
            <person name="Nong W."/>
            <person name="Shin S.-K."/>
            <person name="Au S."/>
            <person name="Jeong K.Y."/>
            <person name="Chew F.T."/>
            <person name="Hui J."/>
            <person name="Leung T.F."/>
            <person name="Tungtrongchitr A."/>
            <person name="Zhong N."/>
            <person name="Liu Z."/>
            <person name="Tsui S."/>
        </authorList>
    </citation>
    <scope>NUCLEOTIDE SEQUENCE</scope>
    <source>
        <strain evidence="1">Derf</strain>
        <tissue evidence="1">Whole organism</tissue>
    </source>
</reference>
<name>A0A922HT67_DERFA</name>
<dbReference type="Proteomes" id="UP000790347">
    <property type="component" value="Unassembled WGS sequence"/>
</dbReference>